<keyword evidence="2" id="KW-0472">Membrane</keyword>
<evidence type="ECO:0000313" key="3">
    <source>
        <dbReference type="EMBL" id="CAB5359169.1"/>
    </source>
</evidence>
<keyword evidence="2" id="KW-0812">Transmembrane</keyword>
<organism evidence="3 4">
    <name type="scientific">Rhizophagus irregularis</name>
    <dbReference type="NCBI Taxonomy" id="588596"/>
    <lineage>
        <taxon>Eukaryota</taxon>
        <taxon>Fungi</taxon>
        <taxon>Fungi incertae sedis</taxon>
        <taxon>Mucoromycota</taxon>
        <taxon>Glomeromycotina</taxon>
        <taxon>Glomeromycetes</taxon>
        <taxon>Glomerales</taxon>
        <taxon>Glomeraceae</taxon>
        <taxon>Rhizophagus</taxon>
    </lineage>
</organism>
<keyword evidence="2" id="KW-1133">Transmembrane helix</keyword>
<gene>
    <name evidence="3" type="ORF">CHRIB12_LOCUS7647</name>
</gene>
<feature type="region of interest" description="Disordered" evidence="1">
    <location>
        <begin position="274"/>
        <end position="297"/>
    </location>
</feature>
<dbReference type="Proteomes" id="UP000684084">
    <property type="component" value="Unassembled WGS sequence"/>
</dbReference>
<accession>A0A915Z1V9</accession>
<evidence type="ECO:0000256" key="2">
    <source>
        <dbReference type="SAM" id="Phobius"/>
    </source>
</evidence>
<name>A0A915Z1V9_9GLOM</name>
<dbReference type="AlphaFoldDB" id="A0A915Z1V9"/>
<protein>
    <submittedName>
        <fullName evidence="3">Uncharacterized protein</fullName>
    </submittedName>
</protein>
<proteinExistence type="predicted"/>
<dbReference type="EMBL" id="CAGKOT010000013">
    <property type="protein sequence ID" value="CAB5359169.1"/>
    <property type="molecule type" value="Genomic_DNA"/>
</dbReference>
<feature type="transmembrane region" description="Helical" evidence="2">
    <location>
        <begin position="206"/>
        <end position="226"/>
    </location>
</feature>
<evidence type="ECO:0000313" key="4">
    <source>
        <dbReference type="Proteomes" id="UP000684084"/>
    </source>
</evidence>
<sequence>MKGQYQSMYMYNSPPIISSYSNNFSPETNKDDINSYNSESNKMKKELTNYSSSIEPSYIINSNTFNPTKNNDYFINIFEDLKDSKDSKQSKQSNFNNFNKNLSSPLSSLSSSSNSSTISLSLPSPSIYSPSSLSSLSTQSTQNNSLLNELSLYIKPYSYEPLYMKVPEIKKEFIKFKPKPNFFFPKFNIIFFRPFTIYPSGKIDRIWRYLIIWSILLSLICYLDPFEAKYLYRFITPIKYFVICLTVISLIFRVIIIFVQNDSFKSYIKSYTTTSTTNTTSNTTNENNNNTSSQTYTETQQQQEDATVINMEQNNQLTTNTRDAQDENSGGFAKSSLFGGCCDGCYCCSCCNGGGWGANCRDSLNYCLAGCLNALCCFSFNSAASN</sequence>
<feature type="transmembrane region" description="Helical" evidence="2">
    <location>
        <begin position="238"/>
        <end position="259"/>
    </location>
</feature>
<dbReference type="VEuPathDB" id="FungiDB:RhiirFUN_009974"/>
<dbReference type="OrthoDB" id="2438472at2759"/>
<evidence type="ECO:0000256" key="1">
    <source>
        <dbReference type="SAM" id="MobiDB-lite"/>
    </source>
</evidence>
<reference evidence="3" key="1">
    <citation type="submission" date="2020-05" db="EMBL/GenBank/DDBJ databases">
        <authorList>
            <person name="Rincon C."/>
            <person name="Sanders R I."/>
            <person name="Robbins C."/>
            <person name="Chaturvedi A."/>
        </authorList>
    </citation>
    <scope>NUCLEOTIDE SEQUENCE</scope>
    <source>
        <strain evidence="3">CHB12</strain>
    </source>
</reference>
<comment type="caution">
    <text evidence="3">The sequence shown here is derived from an EMBL/GenBank/DDBJ whole genome shotgun (WGS) entry which is preliminary data.</text>
</comment>